<keyword evidence="1" id="KW-1133">Transmembrane helix</keyword>
<evidence type="ECO:0000313" key="2">
    <source>
        <dbReference type="EMBL" id="MBA8888060.1"/>
    </source>
</evidence>
<feature type="transmembrane region" description="Helical" evidence="1">
    <location>
        <begin position="105"/>
        <end position="122"/>
    </location>
</feature>
<feature type="transmembrane region" description="Helical" evidence="1">
    <location>
        <begin position="198"/>
        <end position="216"/>
    </location>
</feature>
<feature type="transmembrane region" description="Helical" evidence="1">
    <location>
        <begin position="375"/>
        <end position="393"/>
    </location>
</feature>
<reference evidence="2 3" key="1">
    <citation type="submission" date="2020-07" db="EMBL/GenBank/DDBJ databases">
        <title>Genomic Encyclopedia of Type Strains, Phase IV (KMG-V): Genome sequencing to study the core and pangenomes of soil and plant-associated prokaryotes.</title>
        <authorList>
            <person name="Whitman W."/>
        </authorList>
    </citation>
    <scope>NUCLEOTIDE SEQUENCE [LARGE SCALE GENOMIC DNA]</scope>
    <source>
        <strain evidence="2 3">RH2WT43</strain>
    </source>
</reference>
<feature type="transmembrane region" description="Helical" evidence="1">
    <location>
        <begin position="405"/>
        <end position="425"/>
    </location>
</feature>
<evidence type="ECO:0000313" key="3">
    <source>
        <dbReference type="Proteomes" id="UP000550401"/>
    </source>
</evidence>
<gene>
    <name evidence="2" type="ORF">FHW12_002284</name>
</gene>
<dbReference type="Proteomes" id="UP000550401">
    <property type="component" value="Unassembled WGS sequence"/>
</dbReference>
<keyword evidence="3" id="KW-1185">Reference proteome</keyword>
<feature type="transmembrane region" description="Helical" evidence="1">
    <location>
        <begin position="32"/>
        <end position="53"/>
    </location>
</feature>
<protein>
    <recommendedName>
        <fullName evidence="4">Dolichyl-phosphate-mannose-protein mannosyltransferase</fullName>
    </recommendedName>
</protein>
<feature type="transmembrane region" description="Helical" evidence="1">
    <location>
        <begin position="65"/>
        <end position="85"/>
    </location>
</feature>
<keyword evidence="1" id="KW-0472">Membrane</keyword>
<dbReference type="AlphaFoldDB" id="A0A839F4R7"/>
<organism evidence="2 3">
    <name type="scientific">Dokdonella fugitiva</name>
    <dbReference type="NCBI Taxonomy" id="328517"/>
    <lineage>
        <taxon>Bacteria</taxon>
        <taxon>Pseudomonadati</taxon>
        <taxon>Pseudomonadota</taxon>
        <taxon>Gammaproteobacteria</taxon>
        <taxon>Lysobacterales</taxon>
        <taxon>Rhodanobacteraceae</taxon>
        <taxon>Dokdonella</taxon>
    </lineage>
</organism>
<name>A0A839F4R7_9GAMM</name>
<accession>A0A839F4R7</accession>
<feature type="transmembrane region" description="Helical" evidence="1">
    <location>
        <begin position="222"/>
        <end position="241"/>
    </location>
</feature>
<comment type="caution">
    <text evidence="2">The sequence shown here is derived from an EMBL/GenBank/DDBJ whole genome shotgun (WGS) entry which is preliminary data.</text>
</comment>
<feature type="transmembrane region" description="Helical" evidence="1">
    <location>
        <begin position="437"/>
        <end position="455"/>
    </location>
</feature>
<feature type="transmembrane region" description="Helical" evidence="1">
    <location>
        <begin position="320"/>
        <end position="343"/>
    </location>
</feature>
<dbReference type="RefSeq" id="WP_182531130.1">
    <property type="nucleotide sequence ID" value="NZ_JACGXL010000003.1"/>
</dbReference>
<proteinExistence type="predicted"/>
<evidence type="ECO:0000256" key="1">
    <source>
        <dbReference type="SAM" id="Phobius"/>
    </source>
</evidence>
<evidence type="ECO:0008006" key="4">
    <source>
        <dbReference type="Google" id="ProtNLM"/>
    </source>
</evidence>
<sequence>MSGLPALVVWLAPLLLGSGLWAAAVGWPRRGCALATVFGGGWIVGALCCGLLMRALSATDLSAGLARVGVAALAIGSAGWAVAWWSRERSPLHGPVAAPLRGGHVVAILILLALAWRAWLFATDITSHPTLPWDAWAVWQAKAKMWVLADHASPYVSFGRWLLQPQVDVRTTSAWNYPELLPWTVTWFAVDSGWIEPWINLAWLGLWAALLAAHYGQWRALGVSPIHALAGVYLLASLPLLDAHVALGGYADLWVAALMSFAGHAWLRWRETGEHRQLLVLAGIVALLPMIKLEGAVWSIVLGVAVVFGILPRRMRSKRFLIGAAVAAFAIVLCVTLSVPWVAVARRYVQDSIVFDGGRVGPSLHALANALWGQWNWNLLWFALPAALFWRRAQWSRSTAVRRMFVLVAVPLLLIVGLFALTAAARYAQSYSAVNRLLLQLTPMLVSLLVLVLWLPADQPAEPGLPADAAA</sequence>
<keyword evidence="1" id="KW-0812">Transmembrane</keyword>
<dbReference type="EMBL" id="JACGXL010000003">
    <property type="protein sequence ID" value="MBA8888060.1"/>
    <property type="molecule type" value="Genomic_DNA"/>
</dbReference>
<feature type="transmembrane region" description="Helical" evidence="1">
    <location>
        <begin position="279"/>
        <end position="308"/>
    </location>
</feature>